<dbReference type="RefSeq" id="WP_088002351.1">
    <property type="nucleotide sequence ID" value="NZ_BMHB01000003.1"/>
</dbReference>
<dbReference type="EMBL" id="BMHB01000003">
    <property type="protein sequence ID" value="GGI17155.1"/>
    <property type="molecule type" value="Genomic_DNA"/>
</dbReference>
<dbReference type="Gene3D" id="1.10.287.880">
    <property type="entry name" value="Hypothetical protein YfhH domain"/>
    <property type="match status" value="1"/>
</dbReference>
<dbReference type="AlphaFoldDB" id="A0A8J3ANR4"/>
<name>A0A8J3ANR4_9BACI</name>
<dbReference type="Proteomes" id="UP000626244">
    <property type="component" value="Unassembled WGS sequence"/>
</dbReference>
<dbReference type="InterPro" id="IPR014938">
    <property type="entry name" value="YfhH-like"/>
</dbReference>
<gene>
    <name evidence="1" type="ORF">GCM10007380_36530</name>
</gene>
<dbReference type="OrthoDB" id="2353288at2"/>
<dbReference type="Pfam" id="PF08838">
    <property type="entry name" value="DUF1811"/>
    <property type="match status" value="1"/>
</dbReference>
<evidence type="ECO:0000313" key="2">
    <source>
        <dbReference type="Proteomes" id="UP000626244"/>
    </source>
</evidence>
<keyword evidence="2" id="KW-1185">Reference proteome</keyword>
<comment type="caution">
    <text evidence="1">The sequence shown here is derived from an EMBL/GenBank/DDBJ whole genome shotgun (WGS) entry which is preliminary data.</text>
</comment>
<reference evidence="2" key="1">
    <citation type="journal article" date="2019" name="Int. J. Syst. Evol. Microbiol.">
        <title>The Global Catalogue of Microorganisms (GCM) 10K type strain sequencing project: providing services to taxonomists for standard genome sequencing and annotation.</title>
        <authorList>
            <consortium name="The Broad Institute Genomics Platform"/>
            <consortium name="The Broad Institute Genome Sequencing Center for Infectious Disease"/>
            <person name="Wu L."/>
            <person name="Ma J."/>
        </authorList>
    </citation>
    <scope>NUCLEOTIDE SEQUENCE [LARGE SCALE GENOMIC DNA]</scope>
    <source>
        <strain evidence="2">CGMCC 1.14993</strain>
    </source>
</reference>
<dbReference type="InterPro" id="IPR036289">
    <property type="entry name" value="YfhH"/>
</dbReference>
<organism evidence="1 2">
    <name type="scientific">Gottfriedia solisilvae</name>
    <dbReference type="NCBI Taxonomy" id="1516104"/>
    <lineage>
        <taxon>Bacteria</taxon>
        <taxon>Bacillati</taxon>
        <taxon>Bacillota</taxon>
        <taxon>Bacilli</taxon>
        <taxon>Bacillales</taxon>
        <taxon>Bacillaceae</taxon>
        <taxon>Gottfriedia</taxon>
    </lineage>
</organism>
<dbReference type="SUPFAM" id="SSF101697">
    <property type="entry name" value="Hypothetical protein YfhH"/>
    <property type="match status" value="1"/>
</dbReference>
<accession>A0A8J3ANR4</accession>
<sequence>MQIPKRYSDLTKEELIQEINDLTNQARKAEQMDMINELEVILRKKTMAQSYLLDPNEFIPGEQYELIEEPGVIFAITYMNGIFAWGYKSTSEEEIGIPISLLKKPGKM</sequence>
<protein>
    <submittedName>
        <fullName evidence="1">Transcriptional regulator</fullName>
    </submittedName>
</protein>
<evidence type="ECO:0000313" key="1">
    <source>
        <dbReference type="EMBL" id="GGI17155.1"/>
    </source>
</evidence>
<dbReference type="Gene3D" id="2.30.30.340">
    <property type="entry name" value="Hypothetical protein YfhH like domains"/>
    <property type="match status" value="1"/>
</dbReference>
<proteinExistence type="predicted"/>